<dbReference type="RefSeq" id="WP_090728442.1">
    <property type="nucleotide sequence ID" value="NZ_FOOU01000008.1"/>
</dbReference>
<evidence type="ECO:0000256" key="2">
    <source>
        <dbReference type="SAM" id="SignalP"/>
    </source>
</evidence>
<feature type="chain" id="PRO_5011784689" evidence="2">
    <location>
        <begin position="25"/>
        <end position="118"/>
    </location>
</feature>
<dbReference type="AlphaFoldDB" id="A0A1I2SJP4"/>
<organism evidence="3 4">
    <name type="scientific">Neptunomonas qingdaonensis</name>
    <dbReference type="NCBI Taxonomy" id="1045558"/>
    <lineage>
        <taxon>Bacteria</taxon>
        <taxon>Pseudomonadati</taxon>
        <taxon>Pseudomonadota</taxon>
        <taxon>Gammaproteobacteria</taxon>
        <taxon>Oceanospirillales</taxon>
        <taxon>Oceanospirillaceae</taxon>
        <taxon>Neptunomonas</taxon>
    </lineage>
</organism>
<evidence type="ECO:0000313" key="4">
    <source>
        <dbReference type="Proteomes" id="UP000198623"/>
    </source>
</evidence>
<reference evidence="4" key="1">
    <citation type="submission" date="2016-10" db="EMBL/GenBank/DDBJ databases">
        <authorList>
            <person name="Varghese N."/>
            <person name="Submissions S."/>
        </authorList>
    </citation>
    <scope>NUCLEOTIDE SEQUENCE [LARGE SCALE GENOMIC DNA]</scope>
    <source>
        <strain evidence="4">CGMCC 1.10971</strain>
    </source>
</reference>
<gene>
    <name evidence="3" type="ORF">SAMN05216175_10849</name>
</gene>
<accession>A0A1I2SJP4</accession>
<evidence type="ECO:0000313" key="3">
    <source>
        <dbReference type="EMBL" id="SFG53095.1"/>
    </source>
</evidence>
<keyword evidence="2" id="KW-0732">Signal</keyword>
<dbReference type="EMBL" id="FOOU01000008">
    <property type="protein sequence ID" value="SFG53095.1"/>
    <property type="molecule type" value="Genomic_DNA"/>
</dbReference>
<proteinExistence type="predicted"/>
<protein>
    <submittedName>
        <fullName evidence="3">Uncharacterized protein</fullName>
    </submittedName>
</protein>
<dbReference type="Proteomes" id="UP000198623">
    <property type="component" value="Unassembled WGS sequence"/>
</dbReference>
<feature type="compositionally biased region" description="Basic and acidic residues" evidence="1">
    <location>
        <begin position="102"/>
        <end position="118"/>
    </location>
</feature>
<sequence>MKLKSIIINVSSVLLISAALPAIAHEETDTGIHHKEKVTAPTAHEHKLSATGTHYMMHSGGGHQGHLMEGATHGENQATEHDKEIITHSHPVSENEYMMHGGEGHQGHLTGDKEHTNQ</sequence>
<dbReference type="OrthoDB" id="6121369at2"/>
<dbReference type="STRING" id="1045558.SAMN05216175_10849"/>
<feature type="region of interest" description="Disordered" evidence="1">
    <location>
        <begin position="95"/>
        <end position="118"/>
    </location>
</feature>
<evidence type="ECO:0000256" key="1">
    <source>
        <dbReference type="SAM" id="MobiDB-lite"/>
    </source>
</evidence>
<keyword evidence="4" id="KW-1185">Reference proteome</keyword>
<name>A0A1I2SJP4_9GAMM</name>
<feature type="signal peptide" evidence="2">
    <location>
        <begin position="1"/>
        <end position="24"/>
    </location>
</feature>